<protein>
    <submittedName>
        <fullName evidence="2">Thiamine biosynthesis protein ThiS</fullName>
    </submittedName>
</protein>
<comment type="caution">
    <text evidence="2">The sequence shown here is derived from an EMBL/GenBank/DDBJ whole genome shotgun (WGS) entry which is preliminary data.</text>
</comment>
<feature type="region of interest" description="Disordered" evidence="1">
    <location>
        <begin position="96"/>
        <end position="116"/>
    </location>
</feature>
<gene>
    <name evidence="2" type="ORF">EMO91_09380</name>
</gene>
<sequence length="116" mass="13032">MPDGEPAWCWCCVETRTQKNSVFSKNWAQDTTPQSTGGLRAEVLVKVIAKEWHGDIHTMFWHGDDCYEVDGPPAHLRHGSDLSEHWEVTGRQIGHVNEDGVTEPPQPPEGSRVWGT</sequence>
<evidence type="ECO:0000313" key="2">
    <source>
        <dbReference type="EMBL" id="KAA8827315.1"/>
    </source>
</evidence>
<evidence type="ECO:0000313" key="3">
    <source>
        <dbReference type="Proteomes" id="UP000410049"/>
    </source>
</evidence>
<dbReference type="EMBL" id="RZUH01000007">
    <property type="protein sequence ID" value="KAA8827315.1"/>
    <property type="molecule type" value="Genomic_DNA"/>
</dbReference>
<organism evidence="2 3">
    <name type="scientific">Bifidobacterium myosotis</name>
    <dbReference type="NCBI Taxonomy" id="1630166"/>
    <lineage>
        <taxon>Bacteria</taxon>
        <taxon>Bacillati</taxon>
        <taxon>Actinomycetota</taxon>
        <taxon>Actinomycetes</taxon>
        <taxon>Bifidobacteriales</taxon>
        <taxon>Bifidobacteriaceae</taxon>
        <taxon>Bifidobacterium</taxon>
    </lineage>
</organism>
<accession>A0A5M9ZIK8</accession>
<name>A0A5M9ZIK8_9BIFI</name>
<dbReference type="AlphaFoldDB" id="A0A5M9ZIK8"/>
<proteinExistence type="predicted"/>
<dbReference type="Proteomes" id="UP000410049">
    <property type="component" value="Unassembled WGS sequence"/>
</dbReference>
<evidence type="ECO:0000256" key="1">
    <source>
        <dbReference type="SAM" id="MobiDB-lite"/>
    </source>
</evidence>
<reference evidence="2 3" key="1">
    <citation type="journal article" date="2019" name="Syst. Appl. Microbiol.">
        <title>Characterization of Bifidobacterium species in feaces of the Egyptian fruit bat: Description of B. vespertilionis sp. nov. and B. rousetti sp. nov.</title>
        <authorList>
            <person name="Modesto M."/>
            <person name="Satti M."/>
            <person name="Watanabe K."/>
            <person name="Puglisi E."/>
            <person name="Morelli L."/>
            <person name="Huang C.-H."/>
            <person name="Liou J.-S."/>
            <person name="Miyashita M."/>
            <person name="Tamura T."/>
            <person name="Saito S."/>
            <person name="Mori K."/>
            <person name="Huang L."/>
            <person name="Sciavilla P."/>
            <person name="Sandri C."/>
            <person name="Spiezio C."/>
            <person name="Vitali F."/>
            <person name="Cavalieri D."/>
            <person name="Perpetuini G."/>
            <person name="Tofalo R."/>
            <person name="Bonetti A."/>
            <person name="Arita M."/>
            <person name="Mattarelli P."/>
        </authorList>
    </citation>
    <scope>NUCLEOTIDE SEQUENCE [LARGE SCALE GENOMIC DNA]</scope>
    <source>
        <strain evidence="2 3">RST17</strain>
    </source>
</reference>